<evidence type="ECO:0000256" key="3">
    <source>
        <dbReference type="ARBA" id="ARBA00022989"/>
    </source>
</evidence>
<evidence type="ECO:0000313" key="7">
    <source>
        <dbReference type="EMBL" id="KAF9515448.1"/>
    </source>
</evidence>
<keyword evidence="2 6" id="KW-0812">Transmembrane</keyword>
<gene>
    <name evidence="7" type="ORF">BS47DRAFT_1448241</name>
</gene>
<feature type="transmembrane region" description="Helical" evidence="6">
    <location>
        <begin position="51"/>
        <end position="71"/>
    </location>
</feature>
<dbReference type="Pfam" id="PF05653">
    <property type="entry name" value="Mg_trans_NIPA"/>
    <property type="match status" value="1"/>
</dbReference>
<accession>A0A9P6B0J1</accession>
<feature type="transmembrane region" description="Helical" evidence="6">
    <location>
        <begin position="107"/>
        <end position="130"/>
    </location>
</feature>
<evidence type="ECO:0000256" key="6">
    <source>
        <dbReference type="SAM" id="Phobius"/>
    </source>
</evidence>
<dbReference type="PANTHER" id="PTHR12570">
    <property type="match status" value="1"/>
</dbReference>
<dbReference type="AlphaFoldDB" id="A0A9P6B0J1"/>
<evidence type="ECO:0008006" key="9">
    <source>
        <dbReference type="Google" id="ProtNLM"/>
    </source>
</evidence>
<reference evidence="7" key="1">
    <citation type="journal article" date="2020" name="Nat. Commun.">
        <title>Large-scale genome sequencing of mycorrhizal fungi provides insights into the early evolution of symbiotic traits.</title>
        <authorList>
            <person name="Miyauchi S."/>
            <person name="Kiss E."/>
            <person name="Kuo A."/>
            <person name="Drula E."/>
            <person name="Kohler A."/>
            <person name="Sanchez-Garcia M."/>
            <person name="Morin E."/>
            <person name="Andreopoulos B."/>
            <person name="Barry K.W."/>
            <person name="Bonito G."/>
            <person name="Buee M."/>
            <person name="Carver A."/>
            <person name="Chen C."/>
            <person name="Cichocki N."/>
            <person name="Clum A."/>
            <person name="Culley D."/>
            <person name="Crous P.W."/>
            <person name="Fauchery L."/>
            <person name="Girlanda M."/>
            <person name="Hayes R.D."/>
            <person name="Keri Z."/>
            <person name="LaButti K."/>
            <person name="Lipzen A."/>
            <person name="Lombard V."/>
            <person name="Magnuson J."/>
            <person name="Maillard F."/>
            <person name="Murat C."/>
            <person name="Nolan M."/>
            <person name="Ohm R.A."/>
            <person name="Pangilinan J."/>
            <person name="Pereira M.F."/>
            <person name="Perotto S."/>
            <person name="Peter M."/>
            <person name="Pfister S."/>
            <person name="Riley R."/>
            <person name="Sitrit Y."/>
            <person name="Stielow J.B."/>
            <person name="Szollosi G."/>
            <person name="Zifcakova L."/>
            <person name="Stursova M."/>
            <person name="Spatafora J.W."/>
            <person name="Tedersoo L."/>
            <person name="Vaario L.M."/>
            <person name="Yamada A."/>
            <person name="Yan M."/>
            <person name="Wang P."/>
            <person name="Xu J."/>
            <person name="Bruns T."/>
            <person name="Baldrian P."/>
            <person name="Vilgalys R."/>
            <person name="Dunand C."/>
            <person name="Henrissat B."/>
            <person name="Grigoriev I.V."/>
            <person name="Hibbett D."/>
            <person name="Nagy L.G."/>
            <person name="Martin F.M."/>
        </authorList>
    </citation>
    <scope>NUCLEOTIDE SEQUENCE</scope>
    <source>
        <strain evidence="7">UP504</strain>
    </source>
</reference>
<keyword evidence="8" id="KW-1185">Reference proteome</keyword>
<comment type="subcellular location">
    <subcellularLocation>
        <location evidence="1">Membrane</location>
        <topology evidence="1">Multi-pass membrane protein</topology>
    </subcellularLocation>
</comment>
<dbReference type="SUPFAM" id="SSF103481">
    <property type="entry name" value="Multidrug resistance efflux transporter EmrE"/>
    <property type="match status" value="1"/>
</dbReference>
<protein>
    <recommendedName>
        <fullName evidence="9">Magnesium transporter</fullName>
    </recommendedName>
</protein>
<feature type="transmembrane region" description="Helical" evidence="6">
    <location>
        <begin position="227"/>
        <end position="250"/>
    </location>
</feature>
<feature type="compositionally biased region" description="Acidic residues" evidence="5">
    <location>
        <begin position="397"/>
        <end position="429"/>
    </location>
</feature>
<feature type="compositionally biased region" description="Basic and acidic residues" evidence="5">
    <location>
        <begin position="449"/>
        <end position="462"/>
    </location>
</feature>
<dbReference type="EMBL" id="MU128950">
    <property type="protein sequence ID" value="KAF9515448.1"/>
    <property type="molecule type" value="Genomic_DNA"/>
</dbReference>
<feature type="transmembrane region" description="Helical" evidence="6">
    <location>
        <begin position="270"/>
        <end position="292"/>
    </location>
</feature>
<evidence type="ECO:0000256" key="1">
    <source>
        <dbReference type="ARBA" id="ARBA00004141"/>
    </source>
</evidence>
<dbReference type="InterPro" id="IPR008521">
    <property type="entry name" value="Mg_trans_NIPA"/>
</dbReference>
<feature type="transmembrane region" description="Helical" evidence="6">
    <location>
        <begin position="304"/>
        <end position="325"/>
    </location>
</feature>
<organism evidence="7 8">
    <name type="scientific">Hydnum rufescens UP504</name>
    <dbReference type="NCBI Taxonomy" id="1448309"/>
    <lineage>
        <taxon>Eukaryota</taxon>
        <taxon>Fungi</taxon>
        <taxon>Dikarya</taxon>
        <taxon>Basidiomycota</taxon>
        <taxon>Agaricomycotina</taxon>
        <taxon>Agaricomycetes</taxon>
        <taxon>Cantharellales</taxon>
        <taxon>Hydnaceae</taxon>
        <taxon>Hydnum</taxon>
    </lineage>
</organism>
<dbReference type="OrthoDB" id="165382at2759"/>
<dbReference type="PANTHER" id="PTHR12570:SF82">
    <property type="entry name" value="NIPA-LIKE PROTEIN 3"/>
    <property type="match status" value="1"/>
</dbReference>
<feature type="region of interest" description="Disordered" evidence="5">
    <location>
        <begin position="378"/>
        <end position="513"/>
    </location>
</feature>
<dbReference type="GO" id="GO:0015095">
    <property type="term" value="F:magnesium ion transmembrane transporter activity"/>
    <property type="evidence" value="ECO:0007669"/>
    <property type="project" value="InterPro"/>
</dbReference>
<feature type="transmembrane region" description="Helical" evidence="6">
    <location>
        <begin position="331"/>
        <end position="353"/>
    </location>
</feature>
<feature type="transmembrane region" description="Helical" evidence="6">
    <location>
        <begin position="78"/>
        <end position="101"/>
    </location>
</feature>
<feature type="transmembrane region" description="Helical" evidence="6">
    <location>
        <begin position="142"/>
        <end position="164"/>
    </location>
</feature>
<keyword evidence="4 6" id="KW-0472">Membrane</keyword>
<comment type="caution">
    <text evidence="7">The sequence shown here is derived from an EMBL/GenBank/DDBJ whole genome shotgun (WGS) entry which is preliminary data.</text>
</comment>
<dbReference type="GO" id="GO:0016020">
    <property type="term" value="C:membrane"/>
    <property type="evidence" value="ECO:0007669"/>
    <property type="project" value="UniProtKB-SubCell"/>
</dbReference>
<proteinExistence type="predicted"/>
<dbReference type="Proteomes" id="UP000886523">
    <property type="component" value="Unassembled WGS sequence"/>
</dbReference>
<dbReference type="InterPro" id="IPR037185">
    <property type="entry name" value="EmrE-like"/>
</dbReference>
<evidence type="ECO:0000313" key="8">
    <source>
        <dbReference type="Proteomes" id="UP000886523"/>
    </source>
</evidence>
<evidence type="ECO:0000256" key="2">
    <source>
        <dbReference type="ARBA" id="ARBA00022692"/>
    </source>
</evidence>
<sequence>MLLLIFRLVGLFIILLASLLNAGGLNLTKLDHVRTMAIPRASRRKDFMRPLWVLGMTLYILSQLIGSSLALEYMRAEYVAPLGSSSLIFNFLFASLLIGTPVTKTDIYGTAVVILGVIGIVAFGSINSGLKEEFSLEVLRHLWARGGWIGYFILMTTLITVQYICNVQLDAVYAARSEISVLPTHRPSRPVAPVGYVAKAAAMWDSLMRKLRDILEAWTAPKDDKTIAWTLGIGWACGGGAMAGGSLVFAKATVKLISGSLNHKNTGNQFIHPAAFFTIFLLALSAVFQIICLNRGLKVYDSTLVVPMFYAIYTASGFLNSLIFMDEVDAYRGWTLFAIFVSIGVLIGGVVLLTSEKPAPKAPAQSAILRPVPLAERRGRRPKIPSSGPTDGSHPEDEGEGEDEDDALRLSDDEEDGTMWQIGDDDEGAADAQELVEPARPPPPAYHSQSDDTHEEVHRLMAEDENEGHDEVSHGLGSVAQARGSRTIPPQPLHVDQDVFGDWEDGAVPSHPP</sequence>
<name>A0A9P6B0J1_9AGAM</name>
<evidence type="ECO:0000256" key="5">
    <source>
        <dbReference type="SAM" id="MobiDB-lite"/>
    </source>
</evidence>
<keyword evidence="3 6" id="KW-1133">Transmembrane helix</keyword>
<dbReference type="Gene3D" id="1.10.3730.20">
    <property type="match status" value="1"/>
</dbReference>
<evidence type="ECO:0000256" key="4">
    <source>
        <dbReference type="ARBA" id="ARBA00023136"/>
    </source>
</evidence>